<sequence length="130" mass="13695">MKKNSNQLPREDIKAYSQLAGNQQIIRKIKIGDLDVIVSAEDNHTIDLNAYAGLNLALFAEQITLSGSVKANKLAVSTDILVLGTGAELDTSGADGLVTPGVAVDSPGKEGDNGHDGGHLYLYLVPLLIQ</sequence>
<proteinExistence type="predicted"/>
<dbReference type="RefSeq" id="WP_322348287.1">
    <property type="nucleotide sequence ID" value="NZ_CP129968.2"/>
</dbReference>
<protein>
    <submittedName>
        <fullName evidence="1">Uncharacterized protein</fullName>
    </submittedName>
</protein>
<dbReference type="AlphaFoldDB" id="A0AA52F184"/>
<gene>
    <name evidence="1" type="ORF">QYS47_31245</name>
</gene>
<dbReference type="KEGG" id="marp:QYS47_31245"/>
<accession>A0AA52F184</accession>
<dbReference type="Proteomes" id="UP001232019">
    <property type="component" value="Chromosome"/>
</dbReference>
<dbReference type="EMBL" id="CP129968">
    <property type="protein sequence ID" value="WNB18758.1"/>
    <property type="molecule type" value="Genomic_DNA"/>
</dbReference>
<name>A0AA52F184_9BACT</name>
<evidence type="ECO:0000313" key="1">
    <source>
        <dbReference type="EMBL" id="WNB18758.1"/>
    </source>
</evidence>
<organism evidence="1">
    <name type="scientific">Marivirga arenosa</name>
    <dbReference type="NCBI Taxonomy" id="3059076"/>
    <lineage>
        <taxon>Bacteria</taxon>
        <taxon>Pseudomonadati</taxon>
        <taxon>Bacteroidota</taxon>
        <taxon>Cytophagia</taxon>
        <taxon>Cytophagales</taxon>
        <taxon>Marivirgaceae</taxon>
        <taxon>Marivirga</taxon>
    </lineage>
</organism>
<reference evidence="1" key="1">
    <citation type="submission" date="2023-08" db="EMBL/GenBank/DDBJ databases">
        <title>Comparative genomics and taxonomic characterization of three novel marine species of genus Marivirga.</title>
        <authorList>
            <person name="Muhammad N."/>
            <person name="Kim S.-G."/>
        </authorList>
    </citation>
    <scope>NUCLEOTIDE SEQUENCE</scope>
    <source>
        <strain evidence="1">BKB1-2</strain>
    </source>
</reference>